<organism evidence="2">
    <name type="scientific">marine sediment metagenome</name>
    <dbReference type="NCBI Taxonomy" id="412755"/>
    <lineage>
        <taxon>unclassified sequences</taxon>
        <taxon>metagenomes</taxon>
        <taxon>ecological metagenomes</taxon>
    </lineage>
</organism>
<sequence length="100" mass="11726">MEQKALATIREKLLENREGILHIIEREGWEKIIIVKTKIVNGDRVDEANMISEMEVYNRLEEMEREKMRVSMGSVHGKSFTQCLSGNENRNYTTENKIKN</sequence>
<feature type="region of interest" description="Disordered" evidence="1">
    <location>
        <begin position="80"/>
        <end position="100"/>
    </location>
</feature>
<dbReference type="AlphaFoldDB" id="A0A0F8WFL3"/>
<dbReference type="EMBL" id="LAZR01065526">
    <property type="protein sequence ID" value="KKK55363.1"/>
    <property type="molecule type" value="Genomic_DNA"/>
</dbReference>
<evidence type="ECO:0000256" key="1">
    <source>
        <dbReference type="SAM" id="MobiDB-lite"/>
    </source>
</evidence>
<evidence type="ECO:0000313" key="2">
    <source>
        <dbReference type="EMBL" id="KKK55363.1"/>
    </source>
</evidence>
<reference evidence="2" key="1">
    <citation type="journal article" date="2015" name="Nature">
        <title>Complex archaea that bridge the gap between prokaryotes and eukaryotes.</title>
        <authorList>
            <person name="Spang A."/>
            <person name="Saw J.H."/>
            <person name="Jorgensen S.L."/>
            <person name="Zaremba-Niedzwiedzka K."/>
            <person name="Martijn J."/>
            <person name="Lind A.E."/>
            <person name="van Eijk R."/>
            <person name="Schleper C."/>
            <person name="Guy L."/>
            <person name="Ettema T.J."/>
        </authorList>
    </citation>
    <scope>NUCLEOTIDE SEQUENCE</scope>
</reference>
<name>A0A0F8WFL3_9ZZZZ</name>
<comment type="caution">
    <text evidence="2">The sequence shown here is derived from an EMBL/GenBank/DDBJ whole genome shotgun (WGS) entry which is preliminary data.</text>
</comment>
<accession>A0A0F8WFL3</accession>
<protein>
    <submittedName>
        <fullName evidence="2">Uncharacterized protein</fullName>
    </submittedName>
</protein>
<gene>
    <name evidence="2" type="ORF">LCGC14_3075300</name>
</gene>
<proteinExistence type="predicted"/>